<gene>
    <name evidence="11" type="ORF">SK069_12890</name>
</gene>
<comment type="subcellular location">
    <subcellularLocation>
        <location evidence="1">Cell inner membrane</location>
        <topology evidence="1">Multi-pass membrane protein</topology>
    </subcellularLocation>
    <subcellularLocation>
        <location evidence="9">Cell membrane</location>
        <topology evidence="9">Multi-pass membrane protein</topology>
    </subcellularLocation>
</comment>
<keyword evidence="12" id="KW-1185">Reference proteome</keyword>
<keyword evidence="5" id="KW-0997">Cell inner membrane</keyword>
<sequence>MSSTSVTRPSDLRGHGFLFQQLVQRELRQKYQGSVLGLVWYLINPLLLLGSYYLMFGVVLKPIEHDDYPLFVMTAMVVWLLVSQTLPAAGDSLLSQSALLRKARFPREIIPTATVAVQAMTFLALLTIVAVITVPLRGTLDPALLLLPFVAALNILAVQGAALALSALHAHFRDVMPIVSAILVPWFFLTPIFYEPADLELRDAPHAAVVALEWGNPVAPFVEATRQILYYGHAPGLDLWAYMVAATGIALVGGWAIFRRLQRDLAVLL</sequence>
<evidence type="ECO:0000256" key="8">
    <source>
        <dbReference type="ARBA" id="ARBA00023136"/>
    </source>
</evidence>
<evidence type="ECO:0000256" key="3">
    <source>
        <dbReference type="ARBA" id="ARBA00022448"/>
    </source>
</evidence>
<proteinExistence type="inferred from homology"/>
<dbReference type="Proteomes" id="UP001277761">
    <property type="component" value="Unassembled WGS sequence"/>
</dbReference>
<evidence type="ECO:0000313" key="11">
    <source>
        <dbReference type="EMBL" id="MDX8152495.1"/>
    </source>
</evidence>
<evidence type="ECO:0000256" key="4">
    <source>
        <dbReference type="ARBA" id="ARBA00022475"/>
    </source>
</evidence>
<evidence type="ECO:0000256" key="6">
    <source>
        <dbReference type="ARBA" id="ARBA00022692"/>
    </source>
</evidence>
<feature type="transmembrane region" description="Helical" evidence="9">
    <location>
        <begin position="144"/>
        <end position="168"/>
    </location>
</feature>
<accession>A0ABU4VNZ5</accession>
<protein>
    <recommendedName>
        <fullName evidence="9">Transport permease protein</fullName>
    </recommendedName>
</protein>
<dbReference type="EMBL" id="JAXAVX010000006">
    <property type="protein sequence ID" value="MDX8152495.1"/>
    <property type="molecule type" value="Genomic_DNA"/>
</dbReference>
<evidence type="ECO:0000256" key="5">
    <source>
        <dbReference type="ARBA" id="ARBA00022519"/>
    </source>
</evidence>
<dbReference type="PROSITE" id="PS51012">
    <property type="entry name" value="ABC_TM2"/>
    <property type="match status" value="1"/>
</dbReference>
<name>A0ABU4VNZ5_9ACTN</name>
<feature type="domain" description="ABC transmembrane type-2" evidence="10">
    <location>
        <begin position="36"/>
        <end position="261"/>
    </location>
</feature>
<feature type="transmembrane region" description="Helical" evidence="9">
    <location>
        <begin position="239"/>
        <end position="258"/>
    </location>
</feature>
<comment type="similarity">
    <text evidence="2 9">Belongs to the ABC-2 integral membrane protein family.</text>
</comment>
<feature type="transmembrane region" description="Helical" evidence="9">
    <location>
        <begin position="35"/>
        <end position="56"/>
    </location>
</feature>
<evidence type="ECO:0000256" key="2">
    <source>
        <dbReference type="ARBA" id="ARBA00007783"/>
    </source>
</evidence>
<evidence type="ECO:0000313" key="12">
    <source>
        <dbReference type="Proteomes" id="UP001277761"/>
    </source>
</evidence>
<evidence type="ECO:0000256" key="9">
    <source>
        <dbReference type="RuleBase" id="RU361157"/>
    </source>
</evidence>
<reference evidence="11 12" key="1">
    <citation type="submission" date="2023-11" db="EMBL/GenBank/DDBJ databases">
        <authorList>
            <person name="Xu M."/>
            <person name="Jiang T."/>
        </authorList>
    </citation>
    <scope>NUCLEOTIDE SEQUENCE [LARGE SCALE GENOMIC DNA]</scope>
    <source>
        <strain evidence="11 12">SD</strain>
    </source>
</reference>
<feature type="transmembrane region" description="Helical" evidence="9">
    <location>
        <begin position="175"/>
        <end position="194"/>
    </location>
</feature>
<dbReference type="InterPro" id="IPR047817">
    <property type="entry name" value="ABC2_TM_bact-type"/>
</dbReference>
<keyword evidence="7 9" id="KW-1133">Transmembrane helix</keyword>
<keyword evidence="4 9" id="KW-1003">Cell membrane</keyword>
<evidence type="ECO:0000256" key="1">
    <source>
        <dbReference type="ARBA" id="ARBA00004429"/>
    </source>
</evidence>
<evidence type="ECO:0000256" key="7">
    <source>
        <dbReference type="ARBA" id="ARBA00022989"/>
    </source>
</evidence>
<keyword evidence="8 9" id="KW-0472">Membrane</keyword>
<feature type="transmembrane region" description="Helical" evidence="9">
    <location>
        <begin position="109"/>
        <end position="132"/>
    </location>
</feature>
<dbReference type="RefSeq" id="WP_319954651.1">
    <property type="nucleotide sequence ID" value="NZ_JAXAVX010000006.1"/>
</dbReference>
<keyword evidence="3 9" id="KW-0813">Transport</keyword>
<dbReference type="PANTHER" id="PTHR30413:SF8">
    <property type="entry name" value="TRANSPORT PERMEASE PROTEIN"/>
    <property type="match status" value="1"/>
</dbReference>
<feature type="transmembrane region" description="Helical" evidence="9">
    <location>
        <begin position="68"/>
        <end position="89"/>
    </location>
</feature>
<dbReference type="PANTHER" id="PTHR30413">
    <property type="entry name" value="INNER MEMBRANE TRANSPORT PERMEASE"/>
    <property type="match status" value="1"/>
</dbReference>
<dbReference type="Pfam" id="PF01061">
    <property type="entry name" value="ABC2_membrane"/>
    <property type="match status" value="1"/>
</dbReference>
<organism evidence="11 12">
    <name type="scientific">Patulibacter brassicae</name>
    <dbReference type="NCBI Taxonomy" id="1705717"/>
    <lineage>
        <taxon>Bacteria</taxon>
        <taxon>Bacillati</taxon>
        <taxon>Actinomycetota</taxon>
        <taxon>Thermoleophilia</taxon>
        <taxon>Solirubrobacterales</taxon>
        <taxon>Patulibacteraceae</taxon>
        <taxon>Patulibacter</taxon>
    </lineage>
</organism>
<evidence type="ECO:0000259" key="10">
    <source>
        <dbReference type="PROSITE" id="PS51012"/>
    </source>
</evidence>
<dbReference type="InterPro" id="IPR013525">
    <property type="entry name" value="ABC2_TM"/>
</dbReference>
<keyword evidence="6 9" id="KW-0812">Transmembrane</keyword>
<comment type="caution">
    <text evidence="11">The sequence shown here is derived from an EMBL/GenBank/DDBJ whole genome shotgun (WGS) entry which is preliminary data.</text>
</comment>